<gene>
    <name evidence="2" type="ORF">DKT68_00785</name>
</gene>
<feature type="compositionally biased region" description="Polar residues" evidence="1">
    <location>
        <begin position="1"/>
        <end position="12"/>
    </location>
</feature>
<evidence type="ECO:0000313" key="2">
    <source>
        <dbReference type="EMBL" id="PWR13661.1"/>
    </source>
</evidence>
<accession>A0A317DG44</accession>
<dbReference type="OrthoDB" id="2990756at2"/>
<protein>
    <submittedName>
        <fullName evidence="2">Uncharacterized protein</fullName>
    </submittedName>
</protein>
<organism evidence="2 3">
    <name type="scientific">Micromonospora acroterricola</name>
    <dbReference type="NCBI Taxonomy" id="2202421"/>
    <lineage>
        <taxon>Bacteria</taxon>
        <taxon>Bacillati</taxon>
        <taxon>Actinomycetota</taxon>
        <taxon>Actinomycetes</taxon>
        <taxon>Micromonosporales</taxon>
        <taxon>Micromonosporaceae</taxon>
        <taxon>Micromonospora</taxon>
    </lineage>
</organism>
<dbReference type="Proteomes" id="UP000245410">
    <property type="component" value="Unassembled WGS sequence"/>
</dbReference>
<dbReference type="AlphaFoldDB" id="A0A317DG44"/>
<sequence length="172" mass="19170">MTNEPNAPTQPDTRAMPNGTERPGEHWNARLIREKAERQVADTENQPEAWIFTFGSGQEHDGKYVVIAGSYDEARAEMLAYFGNRWSFQYRADERTEIESHGAVELPRAEWPASETDTAVALNPEQLQANLLLAVENVIAAGCLDWDSGLDVEGIQSRAHDALIVAYKAVTR</sequence>
<feature type="region of interest" description="Disordered" evidence="1">
    <location>
        <begin position="1"/>
        <end position="24"/>
    </location>
</feature>
<keyword evidence="3" id="KW-1185">Reference proteome</keyword>
<name>A0A317DG44_9ACTN</name>
<proteinExistence type="predicted"/>
<evidence type="ECO:0000256" key="1">
    <source>
        <dbReference type="SAM" id="MobiDB-lite"/>
    </source>
</evidence>
<dbReference type="EMBL" id="QGKR01000056">
    <property type="protein sequence ID" value="PWR13661.1"/>
    <property type="molecule type" value="Genomic_DNA"/>
</dbReference>
<evidence type="ECO:0000313" key="3">
    <source>
        <dbReference type="Proteomes" id="UP000245410"/>
    </source>
</evidence>
<reference evidence="2 3" key="1">
    <citation type="submission" date="2018-05" db="EMBL/GenBank/DDBJ databases">
        <title>Micromonospora atacamensis sp. nov., a novel actinobacteria isolated from high altitude Atacama Desert soil.</title>
        <authorList>
            <person name="Carro L."/>
            <person name="Golinska P."/>
            <person name="Klenk H.-P."/>
            <person name="Goodfellow M."/>
        </authorList>
    </citation>
    <scope>NUCLEOTIDE SEQUENCE [LARGE SCALE GENOMIC DNA]</scope>
    <source>
        <strain evidence="2 3">5R2A7</strain>
    </source>
</reference>
<dbReference type="RefSeq" id="WP_109815519.1">
    <property type="nucleotide sequence ID" value="NZ_QGKR01000056.1"/>
</dbReference>
<comment type="caution">
    <text evidence="2">The sequence shown here is derived from an EMBL/GenBank/DDBJ whole genome shotgun (WGS) entry which is preliminary data.</text>
</comment>